<reference evidence="2" key="1">
    <citation type="submission" date="2018-05" db="EMBL/GenBank/DDBJ databases">
        <authorList>
            <person name="Lanie J.A."/>
            <person name="Ng W.-L."/>
            <person name="Kazmierczak K.M."/>
            <person name="Andrzejewski T.M."/>
            <person name="Davidsen T.M."/>
            <person name="Wayne K.J."/>
            <person name="Tettelin H."/>
            <person name="Glass J.I."/>
            <person name="Rusch D."/>
            <person name="Podicherti R."/>
            <person name="Tsui H.-C.T."/>
            <person name="Winkler M.E."/>
        </authorList>
    </citation>
    <scope>NUCLEOTIDE SEQUENCE</scope>
</reference>
<accession>A0A381XDR5</accession>
<dbReference type="InterPro" id="IPR001753">
    <property type="entry name" value="Enoyl-CoA_hydra/iso"/>
</dbReference>
<dbReference type="CDD" id="cd06558">
    <property type="entry name" value="crotonase-like"/>
    <property type="match status" value="1"/>
</dbReference>
<evidence type="ECO:0000256" key="1">
    <source>
        <dbReference type="ARBA" id="ARBA00005254"/>
    </source>
</evidence>
<proteinExistence type="inferred from homology"/>
<sequence>MHSTTVLINKSGGIGTLTLNRPSVLNAMNLQLIGELGAAIDDMEADEEIRVLIITGSGNRAFCAGADIHEMREMSVEDHTKSQKLRYSTQWKLATCSKPIIGALNGLCYGGGSVMATSLDFLVGCELTKFRFLAAAYGQLNATWTLPNLIGWPKAKELLYTGRVVTAEEAHRIGLLNHLVSTDKVLEKSMELANQIAANYPTSVQGTKALILEGLGHTLKEQWDAEHAAREQRFRGLSIEEGFKDFISKKGKK</sequence>
<evidence type="ECO:0000313" key="2">
    <source>
        <dbReference type="EMBL" id="SVA62889.1"/>
    </source>
</evidence>
<dbReference type="EMBL" id="UINC01014811">
    <property type="protein sequence ID" value="SVA62889.1"/>
    <property type="molecule type" value="Genomic_DNA"/>
</dbReference>
<name>A0A381XDR5_9ZZZZ</name>
<gene>
    <name evidence="2" type="ORF">METZ01_LOCUS115743</name>
</gene>
<organism evidence="2">
    <name type="scientific">marine metagenome</name>
    <dbReference type="NCBI Taxonomy" id="408172"/>
    <lineage>
        <taxon>unclassified sequences</taxon>
        <taxon>metagenomes</taxon>
        <taxon>ecological metagenomes</taxon>
    </lineage>
</organism>
<dbReference type="PANTHER" id="PTHR43802:SF1">
    <property type="entry name" value="IP11341P-RELATED"/>
    <property type="match status" value="1"/>
</dbReference>
<dbReference type="Pfam" id="PF00378">
    <property type="entry name" value="ECH_1"/>
    <property type="match status" value="1"/>
</dbReference>
<dbReference type="PANTHER" id="PTHR43802">
    <property type="entry name" value="ENOYL-COA HYDRATASE"/>
    <property type="match status" value="1"/>
</dbReference>
<dbReference type="SUPFAM" id="SSF52096">
    <property type="entry name" value="ClpP/crotonase"/>
    <property type="match status" value="1"/>
</dbReference>
<dbReference type="InterPro" id="IPR029045">
    <property type="entry name" value="ClpP/crotonase-like_dom_sf"/>
</dbReference>
<dbReference type="AlphaFoldDB" id="A0A381XDR5"/>
<dbReference type="Gene3D" id="3.90.226.10">
    <property type="entry name" value="2-enoyl-CoA Hydratase, Chain A, domain 1"/>
    <property type="match status" value="1"/>
</dbReference>
<evidence type="ECO:0008006" key="3">
    <source>
        <dbReference type="Google" id="ProtNLM"/>
    </source>
</evidence>
<comment type="similarity">
    <text evidence="1">Belongs to the enoyl-CoA hydratase/isomerase family.</text>
</comment>
<protein>
    <recommendedName>
        <fullName evidence="3">Enoyl-CoA hydratase</fullName>
    </recommendedName>
</protein>